<organism evidence="4 5">
    <name type="scientific">Rhizopus stolonifer</name>
    <name type="common">Rhizopus nigricans</name>
    <dbReference type="NCBI Taxonomy" id="4846"/>
    <lineage>
        <taxon>Eukaryota</taxon>
        <taxon>Fungi</taxon>
        <taxon>Fungi incertae sedis</taxon>
        <taxon>Mucoromycota</taxon>
        <taxon>Mucoromycotina</taxon>
        <taxon>Mucoromycetes</taxon>
        <taxon>Mucorales</taxon>
        <taxon>Mucorineae</taxon>
        <taxon>Rhizopodaceae</taxon>
        <taxon>Rhizopus</taxon>
    </lineage>
</organism>
<dbReference type="SUPFAM" id="SSF144284">
    <property type="entry name" value="Sec2 N-terminal region"/>
    <property type="match status" value="1"/>
</dbReference>
<dbReference type="GO" id="GO:0005085">
    <property type="term" value="F:guanyl-nucleotide exchange factor activity"/>
    <property type="evidence" value="ECO:0007669"/>
    <property type="project" value="InterPro"/>
</dbReference>
<evidence type="ECO:0000256" key="2">
    <source>
        <dbReference type="SAM" id="Coils"/>
    </source>
</evidence>
<protein>
    <recommendedName>
        <fullName evidence="3">GDP/GTP exchange factor Sec2 N-terminal domain-containing protein</fullName>
    </recommendedName>
</protein>
<dbReference type="Gene3D" id="6.10.140.910">
    <property type="match status" value="1"/>
</dbReference>
<feature type="coiled-coil region" evidence="2">
    <location>
        <begin position="43"/>
        <end position="176"/>
    </location>
</feature>
<gene>
    <name evidence="4" type="ORF">CU098_001527</name>
</gene>
<dbReference type="AlphaFoldDB" id="A0A367KTK2"/>
<feature type="domain" description="GDP/GTP exchange factor Sec2 N-terminal" evidence="3">
    <location>
        <begin position="42"/>
        <end position="178"/>
    </location>
</feature>
<accession>A0A367KTK2</accession>
<dbReference type="PANTHER" id="PTHR14430">
    <property type="entry name" value="RABIN3-RELATED"/>
    <property type="match status" value="1"/>
</dbReference>
<evidence type="ECO:0000256" key="1">
    <source>
        <dbReference type="ARBA" id="ARBA00023054"/>
    </source>
</evidence>
<sequence>MTNTTETACNEHTKICECIGFQLSNCTDCKALLNTFKPTQNKLDLLKHQKRTLKDDQRQSQKEIENLNQTIQKRREKIQETQRAIESMKHDLNVLQSKCKDEVIQVEEIQKSKETVKRELEELNQHLFEEAGRMVSVERIEQDQIRHANQDLEQALERAQNDCQNVFEQLSRLKGQMKRGSHPKQDAYCRAQLDILVTHGFICPLQTEPDTLALIGLGDFLQLASQTPLGKLHSLKYMKCCLREDIEPCLRFGPSPRLTSKKIVDAILVKTCFIEECPEGFVERQSNQKVKEATATLWERFTTNPVFSGCFEYLILMNGPVWIDIAEID</sequence>
<dbReference type="GO" id="GO:0006887">
    <property type="term" value="P:exocytosis"/>
    <property type="evidence" value="ECO:0007669"/>
    <property type="project" value="TreeGrafter"/>
</dbReference>
<dbReference type="OrthoDB" id="5560525at2759"/>
<dbReference type="InterPro" id="IPR040351">
    <property type="entry name" value="RAB3IL/RAB3IP/Sec2"/>
</dbReference>
<keyword evidence="5" id="KW-1185">Reference proteome</keyword>
<evidence type="ECO:0000259" key="3">
    <source>
        <dbReference type="Pfam" id="PF06428"/>
    </source>
</evidence>
<comment type="caution">
    <text evidence="4">The sequence shown here is derived from an EMBL/GenBank/DDBJ whole genome shotgun (WGS) entry which is preliminary data.</text>
</comment>
<evidence type="ECO:0000313" key="4">
    <source>
        <dbReference type="EMBL" id="RCI05528.1"/>
    </source>
</evidence>
<dbReference type="Proteomes" id="UP000253551">
    <property type="component" value="Unassembled WGS sequence"/>
</dbReference>
<keyword evidence="1 2" id="KW-0175">Coiled coil</keyword>
<name>A0A367KTK2_RHIST</name>
<reference evidence="4 5" key="1">
    <citation type="journal article" date="2018" name="G3 (Bethesda)">
        <title>Phylogenetic and Phylogenomic Definition of Rhizopus Species.</title>
        <authorList>
            <person name="Gryganskyi A.P."/>
            <person name="Golan J."/>
            <person name="Dolatabadi S."/>
            <person name="Mondo S."/>
            <person name="Robb S."/>
            <person name="Idnurm A."/>
            <person name="Muszewska A."/>
            <person name="Steczkiewicz K."/>
            <person name="Masonjones S."/>
            <person name="Liao H.L."/>
            <person name="Gajdeczka M.T."/>
            <person name="Anike F."/>
            <person name="Vuek A."/>
            <person name="Anishchenko I.M."/>
            <person name="Voigt K."/>
            <person name="de Hoog G.S."/>
            <person name="Smith M.E."/>
            <person name="Heitman J."/>
            <person name="Vilgalys R."/>
            <person name="Stajich J.E."/>
        </authorList>
    </citation>
    <scope>NUCLEOTIDE SEQUENCE [LARGE SCALE GENOMIC DNA]</scope>
    <source>
        <strain evidence="4 5">LSU 92-RS-03</strain>
    </source>
</reference>
<dbReference type="GO" id="GO:0070319">
    <property type="term" value="C:Golgi to plasma membrane transport vesicle"/>
    <property type="evidence" value="ECO:0007669"/>
    <property type="project" value="TreeGrafter"/>
</dbReference>
<dbReference type="PANTHER" id="PTHR14430:SF0">
    <property type="entry name" value="SEC2P DOMAIN-CONTAINING PROTEIN"/>
    <property type="match status" value="1"/>
</dbReference>
<proteinExistence type="predicted"/>
<dbReference type="InterPro" id="IPR009449">
    <property type="entry name" value="Sec2_N"/>
</dbReference>
<dbReference type="EMBL" id="PJQM01000365">
    <property type="protein sequence ID" value="RCI05528.1"/>
    <property type="molecule type" value="Genomic_DNA"/>
</dbReference>
<dbReference type="Pfam" id="PF06428">
    <property type="entry name" value="Sec2p"/>
    <property type="match status" value="1"/>
</dbReference>
<dbReference type="GO" id="GO:0051286">
    <property type="term" value="C:cell tip"/>
    <property type="evidence" value="ECO:0007669"/>
    <property type="project" value="TreeGrafter"/>
</dbReference>
<evidence type="ECO:0000313" key="5">
    <source>
        <dbReference type="Proteomes" id="UP000253551"/>
    </source>
</evidence>
<dbReference type="STRING" id="4846.A0A367KTK2"/>